<reference evidence="2 3" key="2">
    <citation type="journal article" date="2013" name="Genome Biol. Evol.">
        <title>Genome sequencing of Giardia lamblia genotypes A2 and B isolates (DH and GS) and comparative analysis with the genomes of genotypes A1 and E (WB and Pig).</title>
        <authorList>
            <person name="Adam R.D."/>
            <person name="Dahlstrom E.W."/>
            <person name="Martens C.A."/>
            <person name="Bruno D.P."/>
            <person name="Barbian K.D."/>
            <person name="Ricklefs S.M."/>
            <person name="Hernandez M.M."/>
            <person name="Narla N.P."/>
            <person name="Patel R.B."/>
            <person name="Porcella S.F."/>
            <person name="Nash T.E."/>
        </authorList>
    </citation>
    <scope>NUCLEOTIDE SEQUENCE [LARGE SCALE GENOMIC DNA]</scope>
    <source>
        <strain evidence="2 3">DH</strain>
    </source>
</reference>
<name>V6TBY2_GIAIN</name>
<dbReference type="VEuPathDB" id="GiardiaDB:GL50803_0013550"/>
<dbReference type="GO" id="GO:0097149">
    <property type="term" value="C:centralspindlin complex"/>
    <property type="evidence" value="ECO:0007669"/>
    <property type="project" value="TreeGrafter"/>
</dbReference>
<dbReference type="Gene3D" id="1.10.555.10">
    <property type="entry name" value="Rho GTPase activation protein"/>
    <property type="match status" value="1"/>
</dbReference>
<organism evidence="2 3">
    <name type="scientific">Giardia intestinalis</name>
    <name type="common">Giardia lamblia</name>
    <dbReference type="NCBI Taxonomy" id="5741"/>
    <lineage>
        <taxon>Eukaryota</taxon>
        <taxon>Metamonada</taxon>
        <taxon>Diplomonadida</taxon>
        <taxon>Hexamitidae</taxon>
        <taxon>Giardiinae</taxon>
        <taxon>Giardia</taxon>
    </lineage>
</organism>
<dbReference type="Pfam" id="PF00620">
    <property type="entry name" value="RhoGAP"/>
    <property type="match status" value="1"/>
</dbReference>
<sequence length="213" mass="24657">VHVFRAWRRPGTKRQTTLTDRIQKMDIRTLNVLLKDVVSFVERVLLHEPSLYRIPGPDTEARAMLNKYLMGERPNLDTELVDPFTATTLLKYAIKNLDKPLIAREFYPALKMILYFEEKLGHAPERALTRVYDSFLDQDRREFFEVFAKHLLKVAGEPENNMTLINLVTVFGPTCILPYREMQLEQMRTGPAILLYIINFAAKRAGVAQVCTT</sequence>
<dbReference type="GO" id="GO:0051256">
    <property type="term" value="P:mitotic spindle midzone assembly"/>
    <property type="evidence" value="ECO:0007669"/>
    <property type="project" value="TreeGrafter"/>
</dbReference>
<dbReference type="GO" id="GO:0032154">
    <property type="term" value="C:cleavage furrow"/>
    <property type="evidence" value="ECO:0007669"/>
    <property type="project" value="TreeGrafter"/>
</dbReference>
<dbReference type="SUPFAM" id="SSF48350">
    <property type="entry name" value="GTPase activation domain, GAP"/>
    <property type="match status" value="1"/>
</dbReference>
<feature type="non-terminal residue" evidence="2">
    <location>
        <position position="1"/>
    </location>
</feature>
<dbReference type="GO" id="GO:0051233">
    <property type="term" value="C:spindle midzone"/>
    <property type="evidence" value="ECO:0007669"/>
    <property type="project" value="TreeGrafter"/>
</dbReference>
<gene>
    <name evidence="2" type="ORF">DHA2_13550</name>
</gene>
<dbReference type="GO" id="GO:0000281">
    <property type="term" value="P:mitotic cytokinesis"/>
    <property type="evidence" value="ECO:0007669"/>
    <property type="project" value="TreeGrafter"/>
</dbReference>
<dbReference type="GO" id="GO:0005634">
    <property type="term" value="C:nucleus"/>
    <property type="evidence" value="ECO:0007669"/>
    <property type="project" value="TreeGrafter"/>
</dbReference>
<evidence type="ECO:0000313" key="3">
    <source>
        <dbReference type="Proteomes" id="UP000018320"/>
    </source>
</evidence>
<evidence type="ECO:0000259" key="1">
    <source>
        <dbReference type="PROSITE" id="PS50238"/>
    </source>
</evidence>
<comment type="caution">
    <text evidence="2">The sequence shown here is derived from an EMBL/GenBank/DDBJ whole genome shotgun (WGS) entry which is preliminary data.</text>
</comment>
<reference evidence="3" key="1">
    <citation type="submission" date="2012-02" db="EMBL/GenBank/DDBJ databases">
        <title>Genome sequencing of Giardia lamblia Genotypes A2 and B isolates (DH and GS) and comparative analysis with the genomes of Genotypes A1 and E (WB and Pig).</title>
        <authorList>
            <person name="Adam R."/>
            <person name="Dahlstrom E."/>
            <person name="Martens C."/>
            <person name="Bruno D."/>
            <person name="Barbian K."/>
            <person name="Porcella S.F."/>
            <person name="Nash T."/>
        </authorList>
    </citation>
    <scope>NUCLEOTIDE SEQUENCE</scope>
    <source>
        <strain evidence="3">DH</strain>
    </source>
</reference>
<protein>
    <submittedName>
        <fullName evidence="2">Putative Rho GTPase-activating protein</fullName>
    </submittedName>
</protein>
<accession>V6TBY2</accession>
<dbReference type="CDD" id="cd00159">
    <property type="entry name" value="RhoGAP"/>
    <property type="match status" value="1"/>
</dbReference>
<dbReference type="GO" id="GO:0007266">
    <property type="term" value="P:Rho protein signal transduction"/>
    <property type="evidence" value="ECO:0007669"/>
    <property type="project" value="TreeGrafter"/>
</dbReference>
<dbReference type="VEuPathDB" id="GiardiaDB:QR46_3289"/>
<dbReference type="VEuPathDB" id="GiardiaDB:DHA2_13550"/>
<dbReference type="GO" id="GO:0005096">
    <property type="term" value="F:GTPase activator activity"/>
    <property type="evidence" value="ECO:0007669"/>
    <property type="project" value="TreeGrafter"/>
</dbReference>
<dbReference type="Proteomes" id="UP000018320">
    <property type="component" value="Unassembled WGS sequence"/>
</dbReference>
<dbReference type="VEuPathDB" id="GiardiaDB:GL50581_1429"/>
<dbReference type="SMART" id="SM00324">
    <property type="entry name" value="RhoGAP"/>
    <property type="match status" value="1"/>
</dbReference>
<dbReference type="PANTHER" id="PTHR46199">
    <property type="entry name" value="RAC GTPASE-ACTIVATING PROTEIN 1"/>
    <property type="match status" value="1"/>
</dbReference>
<dbReference type="PROSITE" id="PS50238">
    <property type="entry name" value="RHOGAP"/>
    <property type="match status" value="1"/>
</dbReference>
<feature type="domain" description="Rho-GAP" evidence="1">
    <location>
        <begin position="16"/>
        <end position="205"/>
    </location>
</feature>
<dbReference type="PANTHER" id="PTHR46199:SF3">
    <property type="entry name" value="RAC GTPASE-ACTIVATING PROTEIN 1"/>
    <property type="match status" value="1"/>
</dbReference>
<dbReference type="EMBL" id="AHGT01000048">
    <property type="protein sequence ID" value="ESU36413.1"/>
    <property type="molecule type" value="Genomic_DNA"/>
</dbReference>
<dbReference type="InterPro" id="IPR008936">
    <property type="entry name" value="Rho_GTPase_activation_prot"/>
</dbReference>
<proteinExistence type="predicted"/>
<dbReference type="InterPro" id="IPR000198">
    <property type="entry name" value="RhoGAP_dom"/>
</dbReference>
<dbReference type="GO" id="GO:0030496">
    <property type="term" value="C:midbody"/>
    <property type="evidence" value="ECO:0007669"/>
    <property type="project" value="TreeGrafter"/>
</dbReference>
<dbReference type="AlphaFoldDB" id="V6TBY2"/>
<evidence type="ECO:0000313" key="2">
    <source>
        <dbReference type="EMBL" id="ESU36413.1"/>
    </source>
</evidence>